<sequence length="332" mass="36515">MRTTDVSRLRQPEPRWQPHCLALLRAAPVGSRAPVTRASLSTSPSDADSQLTNFAKPLAGAVATAIVAAAVGIFINQFSDAPCALEPAGCEQIPYVMKVLLIATHLFAFALIPTSMYVFYQRAPVLERWGAKSPFTGILGLSFLMVSIASEIGWHVSQQWYYQEEYMILNFAFYFFLSAGTSLWAYGVQPEGKGASPRSLADKADVALLAAPVLMAVIYALGAAVTHTKVPMYIVLSLQYAILTWRMFELLDHNKRVFLFPFFSVGVNLFFISLLSKYESDKVLNPLFHILHDAAGTEMGIAIITALIWFTAAEQARIKQVPSGAVKDVRSN</sequence>
<organism evidence="2 3">
    <name type="scientific">[Myrmecia] bisecta</name>
    <dbReference type="NCBI Taxonomy" id="41462"/>
    <lineage>
        <taxon>Eukaryota</taxon>
        <taxon>Viridiplantae</taxon>
        <taxon>Chlorophyta</taxon>
        <taxon>core chlorophytes</taxon>
        <taxon>Trebouxiophyceae</taxon>
        <taxon>Trebouxiales</taxon>
        <taxon>Trebouxiaceae</taxon>
        <taxon>Myrmecia</taxon>
    </lineage>
</organism>
<feature type="transmembrane region" description="Helical" evidence="1">
    <location>
        <begin position="132"/>
        <end position="154"/>
    </location>
</feature>
<feature type="transmembrane region" description="Helical" evidence="1">
    <location>
        <begin position="58"/>
        <end position="75"/>
    </location>
</feature>
<evidence type="ECO:0000313" key="2">
    <source>
        <dbReference type="EMBL" id="KAK9808670.1"/>
    </source>
</evidence>
<keyword evidence="1" id="KW-1133">Transmembrane helix</keyword>
<feature type="transmembrane region" description="Helical" evidence="1">
    <location>
        <begin position="257"/>
        <end position="275"/>
    </location>
</feature>
<proteinExistence type="predicted"/>
<gene>
    <name evidence="2" type="ORF">WJX72_001717</name>
</gene>
<accession>A0AAW1PJN2</accession>
<feature type="transmembrane region" description="Helical" evidence="1">
    <location>
        <begin position="166"/>
        <end position="186"/>
    </location>
</feature>
<feature type="transmembrane region" description="Helical" evidence="1">
    <location>
        <begin position="230"/>
        <end position="248"/>
    </location>
</feature>
<name>A0AAW1PJN2_9CHLO</name>
<reference evidence="2 3" key="1">
    <citation type="journal article" date="2024" name="Nat. Commun.">
        <title>Phylogenomics reveals the evolutionary origins of lichenization in chlorophyte algae.</title>
        <authorList>
            <person name="Puginier C."/>
            <person name="Libourel C."/>
            <person name="Otte J."/>
            <person name="Skaloud P."/>
            <person name="Haon M."/>
            <person name="Grisel S."/>
            <person name="Petersen M."/>
            <person name="Berrin J.G."/>
            <person name="Delaux P.M."/>
            <person name="Dal Grande F."/>
            <person name="Keller J."/>
        </authorList>
    </citation>
    <scope>NUCLEOTIDE SEQUENCE [LARGE SCALE GENOMIC DNA]</scope>
    <source>
        <strain evidence="2 3">SAG 2043</strain>
    </source>
</reference>
<dbReference type="AlphaFoldDB" id="A0AAW1PJN2"/>
<dbReference type="Proteomes" id="UP001489004">
    <property type="component" value="Unassembled WGS sequence"/>
</dbReference>
<keyword evidence="1" id="KW-0472">Membrane</keyword>
<feature type="transmembrane region" description="Helical" evidence="1">
    <location>
        <begin position="206"/>
        <end position="224"/>
    </location>
</feature>
<protein>
    <submittedName>
        <fullName evidence="2">Uncharacterized protein</fullName>
    </submittedName>
</protein>
<evidence type="ECO:0000313" key="3">
    <source>
        <dbReference type="Proteomes" id="UP001489004"/>
    </source>
</evidence>
<keyword evidence="3" id="KW-1185">Reference proteome</keyword>
<feature type="transmembrane region" description="Helical" evidence="1">
    <location>
        <begin position="287"/>
        <end position="310"/>
    </location>
</feature>
<dbReference type="EMBL" id="JALJOR010000011">
    <property type="protein sequence ID" value="KAK9808670.1"/>
    <property type="molecule type" value="Genomic_DNA"/>
</dbReference>
<comment type="caution">
    <text evidence="2">The sequence shown here is derived from an EMBL/GenBank/DDBJ whole genome shotgun (WGS) entry which is preliminary data.</text>
</comment>
<evidence type="ECO:0000256" key="1">
    <source>
        <dbReference type="SAM" id="Phobius"/>
    </source>
</evidence>
<keyword evidence="1" id="KW-0812">Transmembrane</keyword>
<feature type="transmembrane region" description="Helical" evidence="1">
    <location>
        <begin position="95"/>
        <end position="120"/>
    </location>
</feature>